<sequence>MRRYAAGLRGKRSALLHRRRVEAEVQVRLDRLVKGFPGPAASAVPSKIPAGTADSPGFSYSTIIQAHCSGDSGYGAPFYGIEIYLLQQIPLGGVARG</sequence>
<evidence type="ECO:0000313" key="2">
    <source>
        <dbReference type="Proteomes" id="UP000033163"/>
    </source>
</evidence>
<reference evidence="2" key="1">
    <citation type="submission" date="2015-03" db="EMBL/GenBank/DDBJ databases">
        <authorList>
            <person name="Wibberg D."/>
        </authorList>
    </citation>
    <scope>NUCLEOTIDE SEQUENCE [LARGE SCALE GENOMIC DNA]</scope>
</reference>
<name>A0A0E4HA42_9BACL</name>
<proteinExistence type="predicted"/>
<dbReference type="HOGENOM" id="CLU_2344067_0_0_9"/>
<gene>
    <name evidence="1" type="ORF">PRIO_0408</name>
</gene>
<organism evidence="1 2">
    <name type="scientific">Paenibacillus riograndensis SBR5</name>
    <dbReference type="NCBI Taxonomy" id="1073571"/>
    <lineage>
        <taxon>Bacteria</taxon>
        <taxon>Bacillati</taxon>
        <taxon>Bacillota</taxon>
        <taxon>Bacilli</taxon>
        <taxon>Bacillales</taxon>
        <taxon>Paenibacillaceae</taxon>
        <taxon>Paenibacillus</taxon>
        <taxon>Paenibacillus sonchi group</taxon>
    </lineage>
</organism>
<protein>
    <submittedName>
        <fullName evidence="1">Uncharacterized protein</fullName>
    </submittedName>
</protein>
<dbReference type="KEGG" id="pri:PRIO_0408"/>
<accession>A0A0E4HA42</accession>
<dbReference type="EMBL" id="LN831776">
    <property type="protein sequence ID" value="CQR51661.1"/>
    <property type="molecule type" value="Genomic_DNA"/>
</dbReference>
<dbReference type="STRING" id="483937.AMQ84_21375"/>
<evidence type="ECO:0000313" key="1">
    <source>
        <dbReference type="EMBL" id="CQR51661.1"/>
    </source>
</evidence>
<dbReference type="Proteomes" id="UP000033163">
    <property type="component" value="Chromosome I"/>
</dbReference>
<dbReference type="AlphaFoldDB" id="A0A0E4HA42"/>